<feature type="transmembrane region" description="Helical" evidence="7">
    <location>
        <begin position="190"/>
        <end position="209"/>
    </location>
</feature>
<evidence type="ECO:0000256" key="6">
    <source>
        <dbReference type="ARBA" id="ARBA00023136"/>
    </source>
</evidence>
<accession>A0A173QYR3</accession>
<feature type="transmembrane region" description="Helical" evidence="7">
    <location>
        <begin position="161"/>
        <end position="178"/>
    </location>
</feature>
<dbReference type="InterPro" id="IPR051258">
    <property type="entry name" value="Diverse_Substrate_Transporter"/>
</dbReference>
<dbReference type="AlphaFoldDB" id="A0A173QYR3"/>
<evidence type="ECO:0000259" key="8">
    <source>
        <dbReference type="Pfam" id="PF00892"/>
    </source>
</evidence>
<feature type="transmembrane region" description="Helical" evidence="7">
    <location>
        <begin position="135"/>
        <end position="155"/>
    </location>
</feature>
<evidence type="ECO:0000256" key="4">
    <source>
        <dbReference type="ARBA" id="ARBA00022692"/>
    </source>
</evidence>
<dbReference type="EMBL" id="CYYA01000001">
    <property type="protein sequence ID" value="CUM70646.1"/>
    <property type="molecule type" value="Genomic_DNA"/>
</dbReference>
<proteinExistence type="inferred from homology"/>
<evidence type="ECO:0000256" key="7">
    <source>
        <dbReference type="SAM" id="Phobius"/>
    </source>
</evidence>
<feature type="transmembrane region" description="Helical" evidence="7">
    <location>
        <begin position="81"/>
        <end position="103"/>
    </location>
</feature>
<sequence length="316" mass="33761">MNMKEKALQRRNSFLLVLAAFIWGIAFVAQSEGGKFGPYTFNGIRFLLGAAVLCPVLLIMSKKNPDHKAPSPKSRKALITGGIACGIVLGFASTLQQLALFYGATAGKAGFLTTCYILIVPIIGLFLGKKCGWNIWIGIGLALIGLYLLCMKGSFSLQLPDLLLLLCALGFSFHILCVDHFSPLVDGIKLSCVQFLVAGIVSLIPAFFIDMQHSFANIPSTLAAFGAPAALISLLYAGILSSGAGYTLQVVGQKGINPTIASLLMSLESVFSVLGGWIILHERMNGRELFGCALIFAAVILAQIPLEAFRRKSSTQ</sequence>
<gene>
    <name evidence="9" type="primary">yijE</name>
    <name evidence="9" type="ORF">ERS852448_00091</name>
</gene>
<feature type="transmembrane region" description="Helical" evidence="7">
    <location>
        <begin position="260"/>
        <end position="280"/>
    </location>
</feature>
<keyword evidence="3" id="KW-1003">Cell membrane</keyword>
<dbReference type="GeneID" id="97390556"/>
<dbReference type="Proteomes" id="UP000095492">
    <property type="component" value="Unassembled WGS sequence"/>
</dbReference>
<comment type="similarity">
    <text evidence="2">Belongs to the EamA transporter family.</text>
</comment>
<feature type="transmembrane region" description="Helical" evidence="7">
    <location>
        <begin position="229"/>
        <end position="248"/>
    </location>
</feature>
<reference evidence="9 10" key="1">
    <citation type="submission" date="2015-09" db="EMBL/GenBank/DDBJ databases">
        <authorList>
            <consortium name="Pathogen Informatics"/>
        </authorList>
    </citation>
    <scope>NUCLEOTIDE SEQUENCE [LARGE SCALE GENOMIC DNA]</scope>
    <source>
        <strain evidence="9 10">2789STDY5608891</strain>
    </source>
</reference>
<dbReference type="PANTHER" id="PTHR42920:SF5">
    <property type="entry name" value="EAMA DOMAIN-CONTAINING PROTEIN"/>
    <property type="match status" value="1"/>
</dbReference>
<keyword evidence="6 7" id="KW-0472">Membrane</keyword>
<dbReference type="RefSeq" id="WP_022036420.1">
    <property type="nucleotide sequence ID" value="NZ_CAXUGT010000009.1"/>
</dbReference>
<feature type="transmembrane region" description="Helical" evidence="7">
    <location>
        <begin position="109"/>
        <end position="128"/>
    </location>
</feature>
<evidence type="ECO:0000256" key="2">
    <source>
        <dbReference type="ARBA" id="ARBA00007362"/>
    </source>
</evidence>
<keyword evidence="5 7" id="KW-1133">Transmembrane helix</keyword>
<protein>
    <submittedName>
        <fullName evidence="9">Uncharacterized inner membrane transporter yiJE</fullName>
    </submittedName>
</protein>
<evidence type="ECO:0000313" key="9">
    <source>
        <dbReference type="EMBL" id="CUM70646.1"/>
    </source>
</evidence>
<comment type="subcellular location">
    <subcellularLocation>
        <location evidence="1">Cell membrane</location>
        <topology evidence="1">Multi-pass membrane protein</topology>
    </subcellularLocation>
</comment>
<dbReference type="SUPFAM" id="SSF103481">
    <property type="entry name" value="Multidrug resistance efflux transporter EmrE"/>
    <property type="match status" value="2"/>
</dbReference>
<dbReference type="Gene3D" id="1.10.3730.20">
    <property type="match status" value="1"/>
</dbReference>
<dbReference type="PANTHER" id="PTHR42920">
    <property type="entry name" value="OS03G0707200 PROTEIN-RELATED"/>
    <property type="match status" value="1"/>
</dbReference>
<evidence type="ECO:0000313" key="10">
    <source>
        <dbReference type="Proteomes" id="UP000095492"/>
    </source>
</evidence>
<dbReference type="GO" id="GO:0005886">
    <property type="term" value="C:plasma membrane"/>
    <property type="evidence" value="ECO:0007669"/>
    <property type="project" value="UniProtKB-SubCell"/>
</dbReference>
<feature type="transmembrane region" description="Helical" evidence="7">
    <location>
        <begin position="43"/>
        <end position="60"/>
    </location>
</feature>
<organism evidence="9 10">
    <name type="scientific">Eubacterium ramulus</name>
    <dbReference type="NCBI Taxonomy" id="39490"/>
    <lineage>
        <taxon>Bacteria</taxon>
        <taxon>Bacillati</taxon>
        <taxon>Bacillota</taxon>
        <taxon>Clostridia</taxon>
        <taxon>Eubacteriales</taxon>
        <taxon>Eubacteriaceae</taxon>
        <taxon>Eubacterium</taxon>
    </lineage>
</organism>
<dbReference type="STRING" id="39490.ERS852448_00091"/>
<name>A0A173QYR3_EUBRA</name>
<feature type="transmembrane region" description="Helical" evidence="7">
    <location>
        <begin position="286"/>
        <end position="306"/>
    </location>
</feature>
<evidence type="ECO:0000256" key="3">
    <source>
        <dbReference type="ARBA" id="ARBA00022475"/>
    </source>
</evidence>
<feature type="domain" description="EamA" evidence="8">
    <location>
        <begin position="14"/>
        <end position="149"/>
    </location>
</feature>
<dbReference type="InterPro" id="IPR037185">
    <property type="entry name" value="EmrE-like"/>
</dbReference>
<dbReference type="Pfam" id="PF00892">
    <property type="entry name" value="EamA"/>
    <property type="match status" value="2"/>
</dbReference>
<keyword evidence="4 7" id="KW-0812">Transmembrane</keyword>
<feature type="domain" description="EamA" evidence="8">
    <location>
        <begin position="161"/>
        <end position="301"/>
    </location>
</feature>
<dbReference type="InterPro" id="IPR000620">
    <property type="entry name" value="EamA_dom"/>
</dbReference>
<evidence type="ECO:0000256" key="5">
    <source>
        <dbReference type="ARBA" id="ARBA00022989"/>
    </source>
</evidence>
<evidence type="ECO:0000256" key="1">
    <source>
        <dbReference type="ARBA" id="ARBA00004651"/>
    </source>
</evidence>